<keyword evidence="2" id="KW-1185">Reference proteome</keyword>
<evidence type="ECO:0000313" key="2">
    <source>
        <dbReference type="Proteomes" id="UP000295765"/>
    </source>
</evidence>
<sequence>MSATVLSSDLADAYGLLQQQDRTLIGLRAVLEALKAVPPAPGGEGLLTAAGELAVSALELCSFAMGEIELLERLRREGAA</sequence>
<evidence type="ECO:0000313" key="1">
    <source>
        <dbReference type="EMBL" id="TCO83084.1"/>
    </source>
</evidence>
<dbReference type="RefSeq" id="WP_132538816.1">
    <property type="nucleotide sequence ID" value="NZ_SLWY01000003.1"/>
</dbReference>
<protein>
    <submittedName>
        <fullName evidence="1">Uncharacterized protein</fullName>
    </submittedName>
</protein>
<accession>A0A4R2LC28</accession>
<comment type="caution">
    <text evidence="1">The sequence shown here is derived from an EMBL/GenBank/DDBJ whole genome shotgun (WGS) entry which is preliminary data.</text>
</comment>
<dbReference type="Proteomes" id="UP000295765">
    <property type="component" value="Unassembled WGS sequence"/>
</dbReference>
<organism evidence="1 2">
    <name type="scientific">Plasticicumulans lactativorans</name>
    <dbReference type="NCBI Taxonomy" id="1133106"/>
    <lineage>
        <taxon>Bacteria</taxon>
        <taxon>Pseudomonadati</taxon>
        <taxon>Pseudomonadota</taxon>
        <taxon>Gammaproteobacteria</taxon>
        <taxon>Candidatus Competibacteraceae</taxon>
        <taxon>Plasticicumulans</taxon>
    </lineage>
</organism>
<proteinExistence type="predicted"/>
<gene>
    <name evidence="1" type="ORF">EV699_103133</name>
</gene>
<dbReference type="EMBL" id="SLWY01000003">
    <property type="protein sequence ID" value="TCO83084.1"/>
    <property type="molecule type" value="Genomic_DNA"/>
</dbReference>
<reference evidence="1 2" key="1">
    <citation type="submission" date="2019-03" db="EMBL/GenBank/DDBJ databases">
        <title>Genomic Encyclopedia of Type Strains, Phase IV (KMG-IV): sequencing the most valuable type-strain genomes for metagenomic binning, comparative biology and taxonomic classification.</title>
        <authorList>
            <person name="Goeker M."/>
        </authorList>
    </citation>
    <scope>NUCLEOTIDE SEQUENCE [LARGE SCALE GENOMIC DNA]</scope>
    <source>
        <strain evidence="1 2">DSM 25287</strain>
    </source>
</reference>
<dbReference type="AlphaFoldDB" id="A0A4R2LC28"/>
<name>A0A4R2LC28_9GAMM</name>